<evidence type="ECO:0000259" key="3">
    <source>
        <dbReference type="Pfam" id="PF00005"/>
    </source>
</evidence>
<dbReference type="RefSeq" id="WP_004332795.1">
    <property type="nucleotide sequence ID" value="NZ_ACNN01000012.1"/>
</dbReference>
<comment type="similarity">
    <text evidence="1">Belongs to the ABC transporter superfamily.</text>
</comment>
<evidence type="ECO:0000256" key="2">
    <source>
        <dbReference type="ARBA" id="ARBA00022448"/>
    </source>
</evidence>
<feature type="domain" description="ABC transporter" evidence="3">
    <location>
        <begin position="20"/>
        <end position="67"/>
    </location>
</feature>
<dbReference type="InterPro" id="IPR027417">
    <property type="entry name" value="P-loop_NTPase"/>
</dbReference>
<protein>
    <submittedName>
        <fullName evidence="4">ABC transporter, ATP-binding protein</fullName>
    </submittedName>
</protein>
<proteinExistence type="inferred from homology"/>
<dbReference type="PANTHER" id="PTHR43335:SF4">
    <property type="entry name" value="ABC TRANSPORTER, ATP-BINDING PROTEIN"/>
    <property type="match status" value="1"/>
</dbReference>
<gene>
    <name evidence="4" type="ORF">POREN0001_1079</name>
</gene>
<evidence type="ECO:0000313" key="5">
    <source>
        <dbReference type="Proteomes" id="UP000004295"/>
    </source>
</evidence>
<keyword evidence="4" id="KW-0547">Nucleotide-binding</keyword>
<dbReference type="AlphaFoldDB" id="C3J9D6"/>
<sequence>MSENLDYLDHIFRLGKGRKKEVLSLMGLNDHANKKAQSLSSGLKQRLGLAMCLFNRPEMLILDEPLNALDPQGIYELRSILKILNQEEGVTIFLSSHILEELEKLADHVAIIHGGKVIYQGDISGLVKKQSNIVKFKIDNTSIITQLGYDSKFSLVEIHDANHVSFEIRNENEFAQLIALMSQERIAIYNITYQESALETAFIHLTE</sequence>
<dbReference type="Proteomes" id="UP000004295">
    <property type="component" value="Unassembled WGS sequence"/>
</dbReference>
<keyword evidence="4" id="KW-0067">ATP-binding</keyword>
<accession>C3J9D6</accession>
<reference evidence="4 5" key="1">
    <citation type="submission" date="2009-04" db="EMBL/GenBank/DDBJ databases">
        <authorList>
            <person name="Sebastian Y."/>
            <person name="Madupu R."/>
            <person name="Durkin A.S."/>
            <person name="Torralba M."/>
            <person name="Methe B."/>
            <person name="Sutton G.G."/>
            <person name="Strausberg R.L."/>
            <person name="Nelson K.E."/>
        </authorList>
    </citation>
    <scope>NUCLEOTIDE SEQUENCE [LARGE SCALE GENOMIC DNA]</scope>
    <source>
        <strain evidence="5">ATCC 35406 / BCRC 14492 / JCM 8526 / NCTC 13058 / HG 370</strain>
    </source>
</reference>
<keyword evidence="5" id="KW-1185">Reference proteome</keyword>
<dbReference type="EMBL" id="ACNN01000012">
    <property type="protein sequence ID" value="EEN83191.1"/>
    <property type="molecule type" value="Genomic_DNA"/>
</dbReference>
<dbReference type="eggNOG" id="COG1131">
    <property type="taxonomic scope" value="Bacteria"/>
</dbReference>
<dbReference type="STRING" id="553175.POREN0001_1079"/>
<name>C3J9D6_POREA</name>
<dbReference type="Gene3D" id="3.40.50.300">
    <property type="entry name" value="P-loop containing nucleotide triphosphate hydrolases"/>
    <property type="match status" value="1"/>
</dbReference>
<dbReference type="GeneID" id="93366480"/>
<dbReference type="SUPFAM" id="SSF52540">
    <property type="entry name" value="P-loop containing nucleoside triphosphate hydrolases"/>
    <property type="match status" value="1"/>
</dbReference>
<dbReference type="Pfam" id="PF00005">
    <property type="entry name" value="ABC_tran"/>
    <property type="match status" value="1"/>
</dbReference>
<evidence type="ECO:0000256" key="1">
    <source>
        <dbReference type="ARBA" id="ARBA00005417"/>
    </source>
</evidence>
<organism evidence="4 5">
    <name type="scientific">Porphyromonas endodontalis (strain ATCC 35406 / DSM 24491 / JCM 8526 / CCUG 16442 / BCRC 14492 / NCTC 13058 / HG 370)</name>
    <name type="common">Bacteroides endodontalis</name>
    <dbReference type="NCBI Taxonomy" id="553175"/>
    <lineage>
        <taxon>Bacteria</taxon>
        <taxon>Pseudomonadati</taxon>
        <taxon>Bacteroidota</taxon>
        <taxon>Bacteroidia</taxon>
        <taxon>Bacteroidales</taxon>
        <taxon>Porphyromonadaceae</taxon>
        <taxon>Porphyromonas</taxon>
    </lineage>
</organism>
<keyword evidence="2" id="KW-0813">Transport</keyword>
<dbReference type="PANTHER" id="PTHR43335">
    <property type="entry name" value="ABC TRANSPORTER, ATP-BINDING PROTEIN"/>
    <property type="match status" value="1"/>
</dbReference>
<evidence type="ECO:0000313" key="4">
    <source>
        <dbReference type="EMBL" id="EEN83191.1"/>
    </source>
</evidence>
<dbReference type="GO" id="GO:0005524">
    <property type="term" value="F:ATP binding"/>
    <property type="evidence" value="ECO:0007669"/>
    <property type="project" value="UniProtKB-KW"/>
</dbReference>
<comment type="caution">
    <text evidence="4">The sequence shown here is derived from an EMBL/GenBank/DDBJ whole genome shotgun (WGS) entry which is preliminary data.</text>
</comment>
<dbReference type="InterPro" id="IPR003439">
    <property type="entry name" value="ABC_transporter-like_ATP-bd"/>
</dbReference>
<dbReference type="GO" id="GO:0016887">
    <property type="term" value="F:ATP hydrolysis activity"/>
    <property type="evidence" value="ECO:0007669"/>
    <property type="project" value="InterPro"/>
</dbReference>